<keyword evidence="5" id="KW-1185">Reference proteome</keyword>
<accession>A0A2U0SHN5</accession>
<dbReference type="EMBL" id="QENQ01000001">
    <property type="protein sequence ID" value="PVX30861.1"/>
    <property type="molecule type" value="Genomic_DNA"/>
</dbReference>
<dbReference type="InterPro" id="IPR000383">
    <property type="entry name" value="Xaa-Pro-like_dom"/>
</dbReference>
<feature type="domain" description="Xaa-Pro dipeptidyl-peptidase C-terminal" evidence="3">
    <location>
        <begin position="370"/>
        <end position="624"/>
    </location>
</feature>
<dbReference type="Pfam" id="PF02129">
    <property type="entry name" value="Peptidase_S15"/>
    <property type="match status" value="1"/>
</dbReference>
<dbReference type="SUPFAM" id="SSF53474">
    <property type="entry name" value="alpha/beta-Hydrolases"/>
    <property type="match status" value="1"/>
</dbReference>
<evidence type="ECO:0000313" key="5">
    <source>
        <dbReference type="Proteomes" id="UP000245890"/>
    </source>
</evidence>
<dbReference type="InterPro" id="IPR005674">
    <property type="entry name" value="CocE/Ser_esterase"/>
</dbReference>
<name>A0A2U0SHN5_9SPHN</name>
<protein>
    <submittedName>
        <fullName evidence="4">Glutaryl-7-ACA acylase</fullName>
    </submittedName>
</protein>
<dbReference type="AlphaFoldDB" id="A0A2U0SHN5"/>
<reference evidence="4 5" key="1">
    <citation type="submission" date="2018-05" db="EMBL/GenBank/DDBJ databases">
        <title>Description of Sphingomonas pokkalii sp nov, isolated from the rhizosphere of saline tolerant pokkali rice and its draft genome analysis.</title>
        <authorList>
            <person name="Menon R."/>
            <person name="Kumari S."/>
            <person name="Rameshkumar N."/>
        </authorList>
    </citation>
    <scope>NUCLEOTIDE SEQUENCE [LARGE SCALE GENOMIC DNA]</scope>
    <source>
        <strain evidence="4 5">L3B27</strain>
    </source>
</reference>
<dbReference type="GO" id="GO:0008239">
    <property type="term" value="F:dipeptidyl-peptidase activity"/>
    <property type="evidence" value="ECO:0007669"/>
    <property type="project" value="InterPro"/>
</dbReference>
<dbReference type="Gene3D" id="3.40.50.1820">
    <property type="entry name" value="alpha/beta hydrolase"/>
    <property type="match status" value="1"/>
</dbReference>
<dbReference type="InterPro" id="IPR029058">
    <property type="entry name" value="AB_hydrolase_fold"/>
</dbReference>
<dbReference type="SUPFAM" id="SSF49785">
    <property type="entry name" value="Galactose-binding domain-like"/>
    <property type="match status" value="1"/>
</dbReference>
<gene>
    <name evidence="4" type="ORF">DD559_17275</name>
</gene>
<dbReference type="InterPro" id="IPR008979">
    <property type="entry name" value="Galactose-bd-like_sf"/>
</dbReference>
<dbReference type="SMART" id="SM00939">
    <property type="entry name" value="PepX_C"/>
    <property type="match status" value="1"/>
</dbReference>
<comment type="caution">
    <text evidence="4">The sequence shown here is derived from an EMBL/GenBank/DDBJ whole genome shotgun (WGS) entry which is preliminary data.</text>
</comment>
<dbReference type="OrthoDB" id="9806163at2"/>
<dbReference type="NCBIfam" id="TIGR00976">
    <property type="entry name" value="CocE_NonD"/>
    <property type="match status" value="1"/>
</dbReference>
<dbReference type="Gene3D" id="2.60.120.260">
    <property type="entry name" value="Galactose-binding domain-like"/>
    <property type="match status" value="1"/>
</dbReference>
<dbReference type="InterPro" id="IPR013736">
    <property type="entry name" value="Xaa-Pro_dipept_C"/>
</dbReference>
<dbReference type="Pfam" id="PF08530">
    <property type="entry name" value="PepX_C"/>
    <property type="match status" value="1"/>
</dbReference>
<evidence type="ECO:0000259" key="3">
    <source>
        <dbReference type="SMART" id="SM00939"/>
    </source>
</evidence>
<evidence type="ECO:0000256" key="1">
    <source>
        <dbReference type="ARBA" id="ARBA00022801"/>
    </source>
</evidence>
<sequence length="638" mass="70683">MQFRSFLLAASAAAALYALPAAEAQQAPAAFNDIPAKFVLPEGAKDYIRREVMVPMRDGTKLFTTIVIPKGARSAPILLTRTPYDAYNRVRRTDSNKMLSVLAQGDEVFTQAGYIRVFQDIRGKYRSEGDFVVTRPPVGPLNPTKVDDTTDAWDTIDWLVKNLPESNGKVGMLGSSYEGWTVVMALLHPHPALKVAAPESPMIDGWMGDDWFHHGAFRLPNIGWISGITGYKAGGPTPPNGGWDDYDTFRKVGSAGDWAKQYGYDQLPFWQKLTQHAAYDAFWQGQALDKILAANPSNIPTLWEQGLWDHEDMYGAIHAWEALQKTPQAANNYLLMGPWRHSGFNYNGSKLGELHFEGDTALQARRDILLPFFNAHLKDGAPAYTPPVASIYNTGENHWDFLTKWPLASTLTPLYLAGGEAAGFAKPGAGEDSYVSDPAKPVPYLPRPINFEDGRWSTYLVTDQRFVDGRPDVLTYATPVLNEPVRLSGAPLADIFAKTTGTDGDFVVKVIDVYPDEIATTKEMGGFQLPIAMDIFRGRYRNSFAKPSPIPAGKVQEYKFRLPTVNHTFLPGHRIMVQIQSTLFPVYDRNPQTYVENIFLAKPGDYRKATVTILYGGAQSSSVLLPVVPVDQSAAKLR</sequence>
<evidence type="ECO:0000313" key="4">
    <source>
        <dbReference type="EMBL" id="PVX30861.1"/>
    </source>
</evidence>
<dbReference type="Proteomes" id="UP000245890">
    <property type="component" value="Unassembled WGS sequence"/>
</dbReference>
<feature type="chain" id="PRO_5015769256" evidence="2">
    <location>
        <begin position="25"/>
        <end position="638"/>
    </location>
</feature>
<dbReference type="Gene3D" id="1.10.3020.10">
    <property type="entry name" value="alpha-amino acid ester hydrolase ( Helical cap domain)"/>
    <property type="match status" value="1"/>
</dbReference>
<organism evidence="4 5">
    <name type="scientific">Sphingomonas pokkalii</name>
    <dbReference type="NCBI Taxonomy" id="2175090"/>
    <lineage>
        <taxon>Bacteria</taxon>
        <taxon>Pseudomonadati</taxon>
        <taxon>Pseudomonadota</taxon>
        <taxon>Alphaproteobacteria</taxon>
        <taxon>Sphingomonadales</taxon>
        <taxon>Sphingomonadaceae</taxon>
        <taxon>Sphingomonas</taxon>
    </lineage>
</organism>
<feature type="signal peptide" evidence="2">
    <location>
        <begin position="1"/>
        <end position="24"/>
    </location>
</feature>
<dbReference type="RefSeq" id="WP_116470260.1">
    <property type="nucleotide sequence ID" value="NZ_QENQ01000001.1"/>
</dbReference>
<evidence type="ECO:0000256" key="2">
    <source>
        <dbReference type="SAM" id="SignalP"/>
    </source>
</evidence>
<proteinExistence type="predicted"/>
<keyword evidence="1" id="KW-0378">Hydrolase</keyword>
<keyword evidence="2" id="KW-0732">Signal</keyword>